<keyword evidence="2" id="KW-1185">Reference proteome</keyword>
<comment type="caution">
    <text evidence="1">The sequence shown here is derived from an EMBL/GenBank/DDBJ whole genome shotgun (WGS) entry which is preliminary data.</text>
</comment>
<accession>A0ABU8ZW33</accession>
<protein>
    <submittedName>
        <fullName evidence="1">Uncharacterized protein</fullName>
    </submittedName>
</protein>
<proteinExistence type="predicted"/>
<evidence type="ECO:0000313" key="1">
    <source>
        <dbReference type="EMBL" id="MEK2607903.1"/>
    </source>
</evidence>
<sequence length="114" mass="12990">MKKFNNEDFWFTLEEEDEEGFYSAHITMVINEFGEDWCIEHKCDLGYISYKLTGGVLESCINADPYIHPAYRDQEWTILTAIDPHISGHTPESASCGHGDSAQLDHSEWAAANF</sequence>
<dbReference type="Proteomes" id="UP001386972">
    <property type="component" value="Unassembled WGS sequence"/>
</dbReference>
<organism evidence="1 2">
    <name type="scientific">Pseudomonas shirazensis</name>
    <dbReference type="NCBI Taxonomy" id="2745494"/>
    <lineage>
        <taxon>Bacteria</taxon>
        <taxon>Pseudomonadati</taxon>
        <taxon>Pseudomonadota</taxon>
        <taxon>Gammaproteobacteria</taxon>
        <taxon>Pseudomonadales</taxon>
        <taxon>Pseudomonadaceae</taxon>
        <taxon>Pseudomonas</taxon>
    </lineage>
</organism>
<name>A0ABU8ZW33_9PSED</name>
<dbReference type="EMBL" id="JBBNAW010000001">
    <property type="protein sequence ID" value="MEK2607903.1"/>
    <property type="molecule type" value="Genomic_DNA"/>
</dbReference>
<dbReference type="RefSeq" id="WP_340610173.1">
    <property type="nucleotide sequence ID" value="NZ_JBBNAW010000001.1"/>
</dbReference>
<gene>
    <name evidence="1" type="ORF">WLF18_02115</name>
</gene>
<reference evidence="1 2" key="1">
    <citation type="submission" date="2024-03" db="EMBL/GenBank/DDBJ databases">
        <title>Screening, Identification and Application of a Plant Lactobacillus Strain.</title>
        <authorList>
            <person name="Li Y.L."/>
        </authorList>
    </citation>
    <scope>NUCLEOTIDE SEQUENCE [LARGE SCALE GENOMIC DNA]</scope>
    <source>
        <strain evidence="1 2">JDB</strain>
    </source>
</reference>
<evidence type="ECO:0000313" key="2">
    <source>
        <dbReference type="Proteomes" id="UP001386972"/>
    </source>
</evidence>